<dbReference type="InterPro" id="IPR006626">
    <property type="entry name" value="PbH1"/>
</dbReference>
<dbReference type="InterPro" id="IPR039448">
    <property type="entry name" value="Beta_helix"/>
</dbReference>
<dbReference type="Pfam" id="PF13229">
    <property type="entry name" value="Beta_helix"/>
    <property type="match status" value="1"/>
</dbReference>
<evidence type="ECO:0000313" key="4">
    <source>
        <dbReference type="Proteomes" id="UP001493487"/>
    </source>
</evidence>
<dbReference type="SMART" id="SM00458">
    <property type="entry name" value="RICIN"/>
    <property type="match status" value="1"/>
</dbReference>
<dbReference type="InterPro" id="IPR000772">
    <property type="entry name" value="Ricin_B_lectin"/>
</dbReference>
<dbReference type="SUPFAM" id="SSF50370">
    <property type="entry name" value="Ricin B-like lectins"/>
    <property type="match status" value="1"/>
</dbReference>
<keyword evidence="1" id="KW-0732">Signal</keyword>
<dbReference type="RefSeq" id="WP_232187940.1">
    <property type="nucleotide sequence ID" value="NZ_JAIOAP010000015.1"/>
</dbReference>
<organism evidence="3 4">
    <name type="scientific">Cohnella silvisoli</name>
    <dbReference type="NCBI Taxonomy" id="2873699"/>
    <lineage>
        <taxon>Bacteria</taxon>
        <taxon>Bacillati</taxon>
        <taxon>Bacillota</taxon>
        <taxon>Bacilli</taxon>
        <taxon>Bacillales</taxon>
        <taxon>Paenibacillaceae</taxon>
        <taxon>Cohnella</taxon>
    </lineage>
</organism>
<dbReference type="InterPro" id="IPR011050">
    <property type="entry name" value="Pectin_lyase_fold/virulence"/>
</dbReference>
<dbReference type="PROSITE" id="PS50231">
    <property type="entry name" value="RICIN_B_LECTIN"/>
    <property type="match status" value="1"/>
</dbReference>
<name>A0ABV1L0T8_9BACL</name>
<dbReference type="InterPro" id="IPR035992">
    <property type="entry name" value="Ricin_B-like_lectins"/>
</dbReference>
<dbReference type="Gene3D" id="2.60.120.260">
    <property type="entry name" value="Galactose-binding domain-like"/>
    <property type="match status" value="2"/>
</dbReference>
<sequence>MIKKWSKLVLCFAMAILTIVSSNFFVGGNTAWAANTTYYVSASGNDNNNGTSTNTPWQTISKVNSMSFSPGDKILFQGGQLFEGQLKIITSGTSGSPITVGSYGTGKATITNTAGQQDNKYEYFGSWNYNAGAGNAYGGDDHWSHSTNDFFTLKFYGTQFKMYSDKGWWGGIGAVSVDGGPETNIDFYSSPNTTSQVLYTSPVLRMGEHIIKVRVTGTKNANSTDITVPADRIDVTNGGSSWTTINDDKAQIHANNIVTYWGSGWKHNITEFSSSGTQYSYDGNYYYSENTNDYAELPFYGDRVKAYVKTMPWFGKVAYSIDGGAETIVDLYTSSGTSVDLSTPKFDSGPLTNGQHTLKIRVTGQRNSSNTDSHAYDAVDAFDVTNNGVTTRINDNGFDTSNGIYIDGVSYITIDGVNVLANGRYTNSWGSGVRINNGDHIVVNNVDASGFQLAGIVFFHSSNLTLTNINAHDNGNAGIRSLDYQRDWVGGNSNIYIGNSSTNNNPGDPTNPNDPNGDGICLYFVKNGIVEYTEASNNGWDMTANGVGGPTGIWGQSLDNVVFQYNNSNNNAAIQHGSYTDDGGGYDIDGINSTLQYSYSSHNGGPSLLSWRWNTWPYSGAFNDNNVARYNVMELDGWGSEPVAFRIGDGYPAYPNDPVTWKIYNNTVYIPNGNATEFLVWNGLNGNTIYSGVKIWNNIFYTSSNFSSTSTFTSQWQGNNYFSDDLGFHMDGYNSLAAWRSGTGKEKNGSSDTGLYANPALSSPGGGGTLSGGLSTLTAYKLLNDSPAINAGLNLNSLFGVSTGGKDFWGTATPVGSAYDIGAYEGGGVAESKFAGGDFKIINTNSGKALDTGGSTSDGANAVQNTYTASTSQKWTITYVGNGYYKIINKNSGKALDITGASQSDGTNAIQWTYSGSVNQLWSIVQVGNGNGNYRLTSKNSGKALDMPAASTADGVATVQWTYSGGVNQMWQISAP</sequence>
<comment type="caution">
    <text evidence="3">The sequence shown here is derived from an EMBL/GenBank/DDBJ whole genome shotgun (WGS) entry which is preliminary data.</text>
</comment>
<reference evidence="3 4" key="1">
    <citation type="journal article" date="2023" name="Genome Announc.">
        <title>Pan-Genome Analyses of the Genus Cohnella and Proposal of the Novel Species Cohnella silvisoli sp. nov., Isolated from Forest Soil.</title>
        <authorList>
            <person name="Wang C."/>
            <person name="Mao L."/>
            <person name="Bao G."/>
            <person name="Zhu H."/>
        </authorList>
    </citation>
    <scope>NUCLEOTIDE SEQUENCE [LARGE SCALE GENOMIC DNA]</scope>
    <source>
        <strain evidence="3 4">NL03-T5-1</strain>
    </source>
</reference>
<dbReference type="Pfam" id="PF14200">
    <property type="entry name" value="RicinB_lectin_2"/>
    <property type="match status" value="2"/>
</dbReference>
<dbReference type="Gene3D" id="2.80.10.50">
    <property type="match status" value="2"/>
</dbReference>
<feature type="domain" description="Ricin B lectin" evidence="2">
    <location>
        <begin position="836"/>
        <end position="974"/>
    </location>
</feature>
<gene>
    <name evidence="3" type="ORF">QJS35_25110</name>
</gene>
<dbReference type="SUPFAM" id="SSF51126">
    <property type="entry name" value="Pectin lyase-like"/>
    <property type="match status" value="1"/>
</dbReference>
<dbReference type="InterPro" id="IPR059226">
    <property type="entry name" value="Choice_anch_Q_dom"/>
</dbReference>
<evidence type="ECO:0000313" key="3">
    <source>
        <dbReference type="EMBL" id="MEQ4485672.1"/>
    </source>
</evidence>
<evidence type="ECO:0000259" key="2">
    <source>
        <dbReference type="SMART" id="SM00458"/>
    </source>
</evidence>
<protein>
    <submittedName>
        <fullName evidence="3">RICIN domain-containing protein</fullName>
    </submittedName>
</protein>
<feature type="signal peptide" evidence="1">
    <location>
        <begin position="1"/>
        <end position="33"/>
    </location>
</feature>
<proteinExistence type="predicted"/>
<dbReference type="Proteomes" id="UP001493487">
    <property type="component" value="Unassembled WGS sequence"/>
</dbReference>
<accession>A0ABV1L0T8</accession>
<dbReference type="SMART" id="SM00710">
    <property type="entry name" value="PbH1"/>
    <property type="match status" value="5"/>
</dbReference>
<feature type="chain" id="PRO_5046160664" evidence="1">
    <location>
        <begin position="34"/>
        <end position="976"/>
    </location>
</feature>
<keyword evidence="4" id="KW-1185">Reference proteome</keyword>
<dbReference type="NCBIfam" id="NF041518">
    <property type="entry name" value="choice_anch_Q"/>
    <property type="match status" value="1"/>
</dbReference>
<dbReference type="EMBL" id="JASKHM010000016">
    <property type="protein sequence ID" value="MEQ4485672.1"/>
    <property type="molecule type" value="Genomic_DNA"/>
</dbReference>
<evidence type="ECO:0000256" key="1">
    <source>
        <dbReference type="SAM" id="SignalP"/>
    </source>
</evidence>